<feature type="region of interest" description="Disordered" evidence="1">
    <location>
        <begin position="103"/>
        <end position="206"/>
    </location>
</feature>
<evidence type="ECO:0000256" key="1">
    <source>
        <dbReference type="SAM" id="MobiDB-lite"/>
    </source>
</evidence>
<feature type="transmembrane region" description="Helical" evidence="2">
    <location>
        <begin position="214"/>
        <end position="236"/>
    </location>
</feature>
<feature type="compositionally biased region" description="Low complexity" evidence="1">
    <location>
        <begin position="133"/>
        <end position="164"/>
    </location>
</feature>
<dbReference type="EMBL" id="JNBS01002282">
    <property type="protein sequence ID" value="OQR93053.1"/>
    <property type="molecule type" value="Genomic_DNA"/>
</dbReference>
<keyword evidence="2" id="KW-0472">Membrane</keyword>
<keyword evidence="5" id="KW-1185">Reference proteome</keyword>
<comment type="caution">
    <text evidence="4">The sequence shown here is derived from an EMBL/GenBank/DDBJ whole genome shotgun (WGS) entry which is preliminary data.</text>
</comment>
<dbReference type="PANTHER" id="PTHR44329:SF214">
    <property type="entry name" value="PROTEIN KINASE DOMAIN-CONTAINING PROTEIN"/>
    <property type="match status" value="1"/>
</dbReference>
<feature type="compositionally biased region" description="Polar residues" evidence="1">
    <location>
        <begin position="188"/>
        <end position="204"/>
    </location>
</feature>
<keyword evidence="2" id="KW-1133">Transmembrane helix</keyword>
<dbReference type="OrthoDB" id="3256376at2759"/>
<evidence type="ECO:0000256" key="2">
    <source>
        <dbReference type="SAM" id="Phobius"/>
    </source>
</evidence>
<gene>
    <name evidence="4" type="ORF">THRCLA_08559</name>
</gene>
<dbReference type="PANTHER" id="PTHR44329">
    <property type="entry name" value="SERINE/THREONINE-PROTEIN KINASE TNNI3K-RELATED"/>
    <property type="match status" value="1"/>
</dbReference>
<dbReference type="InterPro" id="IPR051681">
    <property type="entry name" value="Ser/Thr_Kinases-Pseudokinases"/>
</dbReference>
<dbReference type="InterPro" id="IPR011009">
    <property type="entry name" value="Kinase-like_dom_sf"/>
</dbReference>
<dbReference type="InterPro" id="IPR008271">
    <property type="entry name" value="Ser/Thr_kinase_AS"/>
</dbReference>
<name>A0A1V9Z4W7_9STRA</name>
<feature type="non-terminal residue" evidence="4">
    <location>
        <position position="1"/>
    </location>
</feature>
<dbReference type="SUPFAM" id="SSF56112">
    <property type="entry name" value="Protein kinase-like (PK-like)"/>
    <property type="match status" value="2"/>
</dbReference>
<keyword evidence="2" id="KW-0812">Transmembrane</keyword>
<dbReference type="AlphaFoldDB" id="A0A1V9Z4W7"/>
<evidence type="ECO:0000313" key="4">
    <source>
        <dbReference type="EMBL" id="OQR93053.1"/>
    </source>
</evidence>
<feature type="compositionally biased region" description="Pro residues" evidence="1">
    <location>
        <begin position="103"/>
        <end position="132"/>
    </location>
</feature>
<evidence type="ECO:0000313" key="5">
    <source>
        <dbReference type="Proteomes" id="UP000243217"/>
    </source>
</evidence>
<dbReference type="Gene3D" id="1.10.510.10">
    <property type="entry name" value="Transferase(Phosphotransferase) domain 1"/>
    <property type="match status" value="1"/>
</dbReference>
<dbReference type="SMART" id="SM00220">
    <property type="entry name" value="S_TKc"/>
    <property type="match status" value="1"/>
</dbReference>
<evidence type="ECO:0000259" key="3">
    <source>
        <dbReference type="PROSITE" id="PS50011"/>
    </source>
</evidence>
<dbReference type="Proteomes" id="UP000243217">
    <property type="component" value="Unassembled WGS sequence"/>
</dbReference>
<dbReference type="CDD" id="cd13999">
    <property type="entry name" value="STKc_MAP3K-like"/>
    <property type="match status" value="1"/>
</dbReference>
<keyword evidence="4" id="KW-0808">Transferase</keyword>
<dbReference type="Gene3D" id="3.30.200.20">
    <property type="entry name" value="Phosphorylase Kinase, domain 1"/>
    <property type="match status" value="2"/>
</dbReference>
<dbReference type="PROSITE" id="PS00108">
    <property type="entry name" value="PROTEIN_KINASE_ST"/>
    <property type="match status" value="1"/>
</dbReference>
<dbReference type="Pfam" id="PF00069">
    <property type="entry name" value="Pkinase"/>
    <property type="match status" value="1"/>
</dbReference>
<reference evidence="4 5" key="1">
    <citation type="journal article" date="2014" name="Genome Biol. Evol.">
        <title>The secreted proteins of Achlya hypogyna and Thraustotheca clavata identify the ancestral oomycete secretome and reveal gene acquisitions by horizontal gene transfer.</title>
        <authorList>
            <person name="Misner I."/>
            <person name="Blouin N."/>
            <person name="Leonard G."/>
            <person name="Richards T.A."/>
            <person name="Lane C.E."/>
        </authorList>
    </citation>
    <scope>NUCLEOTIDE SEQUENCE [LARGE SCALE GENOMIC DNA]</scope>
    <source>
        <strain evidence="4 5">ATCC 34112</strain>
    </source>
</reference>
<dbReference type="InterPro" id="IPR000719">
    <property type="entry name" value="Prot_kinase_dom"/>
</dbReference>
<accession>A0A1V9Z4W7</accession>
<proteinExistence type="predicted"/>
<keyword evidence="4" id="KW-0418">Kinase</keyword>
<dbReference type="GO" id="GO:0004674">
    <property type="term" value="F:protein serine/threonine kinase activity"/>
    <property type="evidence" value="ECO:0007669"/>
    <property type="project" value="TreeGrafter"/>
</dbReference>
<protein>
    <submittedName>
        <fullName evidence="4">Kinase</fullName>
    </submittedName>
</protein>
<organism evidence="4 5">
    <name type="scientific">Thraustotheca clavata</name>
    <dbReference type="NCBI Taxonomy" id="74557"/>
    <lineage>
        <taxon>Eukaryota</taxon>
        <taxon>Sar</taxon>
        <taxon>Stramenopiles</taxon>
        <taxon>Oomycota</taxon>
        <taxon>Saprolegniomycetes</taxon>
        <taxon>Saprolegniales</taxon>
        <taxon>Achlyaceae</taxon>
        <taxon>Thraustotheca</taxon>
    </lineage>
</organism>
<feature type="compositionally biased region" description="Polar residues" evidence="1">
    <location>
        <begin position="165"/>
        <end position="178"/>
    </location>
</feature>
<dbReference type="PROSITE" id="PS50011">
    <property type="entry name" value="PROTEIN_KINASE_DOM"/>
    <property type="match status" value="1"/>
</dbReference>
<feature type="transmembrane region" description="Helical" evidence="2">
    <location>
        <begin position="345"/>
        <end position="372"/>
    </location>
</feature>
<dbReference type="GO" id="GO:0005524">
    <property type="term" value="F:ATP binding"/>
    <property type="evidence" value="ECO:0007669"/>
    <property type="project" value="InterPro"/>
</dbReference>
<dbReference type="STRING" id="74557.A0A1V9Z4W7"/>
<feature type="domain" description="Protein kinase" evidence="3">
    <location>
        <begin position="495"/>
        <end position="764"/>
    </location>
</feature>
<sequence length="764" mass="83175">LKMTTTAACIAALDSYMKSVSSDPKASSCTSVQNYLSGSYFNSVKTANTDCRNSVCRSILTGMGTKFMSYPLCIIYDTATGYNYYIYSAGLLCDGIPLDTPAPAPTPQPVSTPKPTPKPVPTPADTPEPTTTPKPVSTLASKPTPTYTSSSDTSFSTPPSAAPSYISTSSTTNDNSLCNGIPADTTEPVASSPYSAPPFNATSSNRKDQSNTTIIVLVIVAAIVVVSIGVVMYFCLKKSKNIGAASHPNYNMQLNYQPSSSPNNLYIQNPNVIVKVPTSADFDISKLTMYRIPSSELSILRKIAQGAFGQVWLCYYQGRKVAVKSLVAQKQHDDQVQKFIKEIPLVAISNSTTIIIIVVVVVVVILVAIAIFCYCRRRNNREAAEVDRAAVYVPASTPYEGGTATASSNNTTNAGYKYQANTGTGTYSYQPQPETNSVHVYEPNSAVHVYDPHQAAKAMSNTSGTKTGGSTTSVQSDTGLDMCNLDMYRIPSNEVSMIKALAQGAYGEVWLGQYEGQVVAVKKLLNHKRDRNELQKFIQEIALMSKMDCPYIVKFIGATWSRPSDIMLVTEYMDAGDLRNILQTNTSTGTLTWPHKINCAYQISEALVYLHSLEPKVIHRDLKSRNVLLNSKMQSKLTDFGVSRETDDATMTAGIGTYRWMAPEVLQDGHYTESADMFSFGVILAELSNEIVPYSDLRNASGNAYTDTAIMAKVMQGQIRPTFASTTPTWLVELGNQCLSLTPEDRPTAMQASYLIKTQLHQNL</sequence>